<dbReference type="PANTHER" id="PTHR30298:SF0">
    <property type="entry name" value="PROTEIN YBFL-RELATED"/>
    <property type="match status" value="1"/>
</dbReference>
<dbReference type="AlphaFoldDB" id="A0A5P8W5B5"/>
<organism evidence="3 4">
    <name type="scientific">Nostoc sphaeroides CCNUC1</name>
    <dbReference type="NCBI Taxonomy" id="2653204"/>
    <lineage>
        <taxon>Bacteria</taxon>
        <taxon>Bacillati</taxon>
        <taxon>Cyanobacteriota</taxon>
        <taxon>Cyanophyceae</taxon>
        <taxon>Nostocales</taxon>
        <taxon>Nostocaceae</taxon>
        <taxon>Nostoc</taxon>
    </lineage>
</organism>
<evidence type="ECO:0000313" key="4">
    <source>
        <dbReference type="Proteomes" id="UP000326678"/>
    </source>
</evidence>
<dbReference type="Proteomes" id="UP000326678">
    <property type="component" value="Chromosome Gxm1"/>
</dbReference>
<dbReference type="PANTHER" id="PTHR30298">
    <property type="entry name" value="H REPEAT-ASSOCIATED PREDICTED TRANSPOSASE"/>
    <property type="match status" value="1"/>
</dbReference>
<keyword evidence="1" id="KW-0472">Membrane</keyword>
<keyword evidence="1" id="KW-0812">Transmembrane</keyword>
<evidence type="ECO:0000259" key="2">
    <source>
        <dbReference type="Pfam" id="PF13808"/>
    </source>
</evidence>
<feature type="transmembrane region" description="Helical" evidence="1">
    <location>
        <begin position="35"/>
        <end position="56"/>
    </location>
</feature>
<reference evidence="3 4" key="1">
    <citation type="submission" date="2019-10" db="EMBL/GenBank/DDBJ databases">
        <title>Genomic and transcriptomic insights into the perfect genentic adaptation of a filamentous nitrogen-fixing cyanobacterium to rice fields.</title>
        <authorList>
            <person name="Chen Z."/>
        </authorList>
    </citation>
    <scope>NUCLEOTIDE SEQUENCE [LARGE SCALE GENOMIC DNA]</scope>
    <source>
        <strain evidence="3">CCNUC1</strain>
    </source>
</reference>
<dbReference type="InterPro" id="IPR051698">
    <property type="entry name" value="Transposase_11-like"/>
</dbReference>
<proteinExistence type="predicted"/>
<feature type="domain" description="H repeat-associated protein N-terminal" evidence="2">
    <location>
        <begin position="17"/>
        <end position="64"/>
    </location>
</feature>
<gene>
    <name evidence="3" type="ORF">GXM_05419</name>
</gene>
<dbReference type="KEGG" id="nsh:GXM_05419"/>
<accession>A0A5P8W5B5</accession>
<evidence type="ECO:0000313" key="3">
    <source>
        <dbReference type="EMBL" id="QFS47927.1"/>
    </source>
</evidence>
<dbReference type="EMBL" id="CP045226">
    <property type="protein sequence ID" value="QFS47927.1"/>
    <property type="molecule type" value="Genomic_DNA"/>
</dbReference>
<evidence type="ECO:0000256" key="1">
    <source>
        <dbReference type="SAM" id="Phobius"/>
    </source>
</evidence>
<keyword evidence="1" id="KW-1133">Transmembrane helix</keyword>
<sequence>MRQNLEMKLPPKITIANYFKDLEDKRVERTKKHKLIDTVTIAICAVICGADSWVLIEAYGKIKHS</sequence>
<keyword evidence="4" id="KW-1185">Reference proteome</keyword>
<dbReference type="Pfam" id="PF13808">
    <property type="entry name" value="DDE_Tnp_1_assoc"/>
    <property type="match status" value="1"/>
</dbReference>
<dbReference type="InterPro" id="IPR032806">
    <property type="entry name" value="YbfD_N"/>
</dbReference>
<protein>
    <submittedName>
        <fullName evidence="3">Transposase</fullName>
    </submittedName>
</protein>
<name>A0A5P8W5B5_9NOSO</name>